<protein>
    <submittedName>
        <fullName evidence="1">Uncharacterized protein</fullName>
    </submittedName>
</protein>
<dbReference type="EMBL" id="JAWDGP010003865">
    <property type="protein sequence ID" value="KAK3770168.1"/>
    <property type="molecule type" value="Genomic_DNA"/>
</dbReference>
<evidence type="ECO:0000313" key="2">
    <source>
        <dbReference type="Proteomes" id="UP001283361"/>
    </source>
</evidence>
<comment type="caution">
    <text evidence="1">The sequence shown here is derived from an EMBL/GenBank/DDBJ whole genome shotgun (WGS) entry which is preliminary data.</text>
</comment>
<reference evidence="1" key="1">
    <citation type="journal article" date="2023" name="G3 (Bethesda)">
        <title>A reference genome for the long-term kleptoplast-retaining sea slug Elysia crispata morphotype clarki.</title>
        <authorList>
            <person name="Eastman K.E."/>
            <person name="Pendleton A.L."/>
            <person name="Shaikh M.A."/>
            <person name="Suttiyut T."/>
            <person name="Ogas R."/>
            <person name="Tomko P."/>
            <person name="Gavelis G."/>
            <person name="Widhalm J.R."/>
            <person name="Wisecaver J.H."/>
        </authorList>
    </citation>
    <scope>NUCLEOTIDE SEQUENCE</scope>
    <source>
        <strain evidence="1">ECLA1</strain>
    </source>
</reference>
<keyword evidence="2" id="KW-1185">Reference proteome</keyword>
<dbReference type="AlphaFoldDB" id="A0AAE0ZIP3"/>
<accession>A0AAE0ZIP3</accession>
<organism evidence="1 2">
    <name type="scientific">Elysia crispata</name>
    <name type="common">lettuce slug</name>
    <dbReference type="NCBI Taxonomy" id="231223"/>
    <lineage>
        <taxon>Eukaryota</taxon>
        <taxon>Metazoa</taxon>
        <taxon>Spiralia</taxon>
        <taxon>Lophotrochozoa</taxon>
        <taxon>Mollusca</taxon>
        <taxon>Gastropoda</taxon>
        <taxon>Heterobranchia</taxon>
        <taxon>Euthyneura</taxon>
        <taxon>Panpulmonata</taxon>
        <taxon>Sacoglossa</taxon>
        <taxon>Placobranchoidea</taxon>
        <taxon>Plakobranchidae</taxon>
        <taxon>Elysia</taxon>
    </lineage>
</organism>
<evidence type="ECO:0000313" key="1">
    <source>
        <dbReference type="EMBL" id="KAK3770168.1"/>
    </source>
</evidence>
<name>A0AAE0ZIP3_9GAST</name>
<sequence length="89" mass="9549">MDGSDLMTLEKLISNVDGNQALKTHRILDVTQEEATSQGTGESDKLTTLQELAQWSVKSTLRSGESPPSKVVSTRKDSCLGFPALNGQA</sequence>
<gene>
    <name evidence="1" type="ORF">RRG08_038679</name>
</gene>
<proteinExistence type="predicted"/>
<dbReference type="Proteomes" id="UP001283361">
    <property type="component" value="Unassembled WGS sequence"/>
</dbReference>